<dbReference type="PANTHER" id="PTHR34947:SF4">
    <property type="entry name" value="TRANSMEMBRANE PROTEIN"/>
    <property type="match status" value="1"/>
</dbReference>
<feature type="region of interest" description="Disordered" evidence="1">
    <location>
        <begin position="114"/>
        <end position="198"/>
    </location>
</feature>
<gene>
    <name evidence="3" type="ORF">SLEP1_g29125</name>
</gene>
<proteinExistence type="predicted"/>
<dbReference type="Proteomes" id="UP001054252">
    <property type="component" value="Unassembled WGS sequence"/>
</dbReference>
<organism evidence="3 4">
    <name type="scientific">Rubroshorea leprosula</name>
    <dbReference type="NCBI Taxonomy" id="152421"/>
    <lineage>
        <taxon>Eukaryota</taxon>
        <taxon>Viridiplantae</taxon>
        <taxon>Streptophyta</taxon>
        <taxon>Embryophyta</taxon>
        <taxon>Tracheophyta</taxon>
        <taxon>Spermatophyta</taxon>
        <taxon>Magnoliopsida</taxon>
        <taxon>eudicotyledons</taxon>
        <taxon>Gunneridae</taxon>
        <taxon>Pentapetalae</taxon>
        <taxon>rosids</taxon>
        <taxon>malvids</taxon>
        <taxon>Malvales</taxon>
        <taxon>Dipterocarpaceae</taxon>
        <taxon>Rubroshorea</taxon>
    </lineage>
</organism>
<evidence type="ECO:0000256" key="1">
    <source>
        <dbReference type="SAM" id="MobiDB-lite"/>
    </source>
</evidence>
<comment type="caution">
    <text evidence="3">The sequence shown here is derived from an EMBL/GenBank/DDBJ whole genome shotgun (WGS) entry which is preliminary data.</text>
</comment>
<evidence type="ECO:0000256" key="2">
    <source>
        <dbReference type="SAM" id="Phobius"/>
    </source>
</evidence>
<name>A0AAV5JVW0_9ROSI</name>
<feature type="compositionally biased region" description="Low complexity" evidence="1">
    <location>
        <begin position="180"/>
        <end position="189"/>
    </location>
</feature>
<sequence length="224" mass="25385">MDIEDYKYQISSLFLKRILQLIVSIALFSIFLCYSSGFSWFPQSFNVYFSTYLFSFFTHTLERKYMFLMCNGIVAILAKSNISSSSSHSESSDENYLGERVSISSSSNFIQTKPSLAEEELMATPEEEEEQEDDINGEAEELESEPLHVEEEEESEASVVVEDDEGESQSLVKEEEPAEEAAAATTANEDGPSTDELNRKIEEFIRKMKEEIRIEAQQQLIAAA</sequence>
<keyword evidence="2" id="KW-1133">Transmembrane helix</keyword>
<feature type="transmembrane region" description="Helical" evidence="2">
    <location>
        <begin position="21"/>
        <end position="41"/>
    </location>
</feature>
<evidence type="ECO:0000313" key="4">
    <source>
        <dbReference type="Proteomes" id="UP001054252"/>
    </source>
</evidence>
<accession>A0AAV5JVW0</accession>
<dbReference type="PANTHER" id="PTHR34947">
    <property type="entry name" value="TRANSMEMBRANE PROTEIN"/>
    <property type="match status" value="1"/>
</dbReference>
<feature type="compositionally biased region" description="Acidic residues" evidence="1">
    <location>
        <begin position="117"/>
        <end position="167"/>
    </location>
</feature>
<reference evidence="3 4" key="1">
    <citation type="journal article" date="2021" name="Commun. Biol.">
        <title>The genome of Shorea leprosula (Dipterocarpaceae) highlights the ecological relevance of drought in aseasonal tropical rainforests.</title>
        <authorList>
            <person name="Ng K.K.S."/>
            <person name="Kobayashi M.J."/>
            <person name="Fawcett J.A."/>
            <person name="Hatakeyama M."/>
            <person name="Paape T."/>
            <person name="Ng C.H."/>
            <person name="Ang C.C."/>
            <person name="Tnah L.H."/>
            <person name="Lee C.T."/>
            <person name="Nishiyama T."/>
            <person name="Sese J."/>
            <person name="O'Brien M.J."/>
            <person name="Copetti D."/>
            <person name="Mohd Noor M.I."/>
            <person name="Ong R.C."/>
            <person name="Putra M."/>
            <person name="Sireger I.Z."/>
            <person name="Indrioko S."/>
            <person name="Kosugi Y."/>
            <person name="Izuno A."/>
            <person name="Isagi Y."/>
            <person name="Lee S.L."/>
            <person name="Shimizu K.K."/>
        </authorList>
    </citation>
    <scope>NUCLEOTIDE SEQUENCE [LARGE SCALE GENOMIC DNA]</scope>
    <source>
        <strain evidence="3">214</strain>
    </source>
</reference>
<keyword evidence="2" id="KW-0472">Membrane</keyword>
<dbReference type="AlphaFoldDB" id="A0AAV5JVW0"/>
<dbReference type="EMBL" id="BPVZ01000051">
    <property type="protein sequence ID" value="GKV18788.1"/>
    <property type="molecule type" value="Genomic_DNA"/>
</dbReference>
<keyword evidence="2" id="KW-0812">Transmembrane</keyword>
<protein>
    <submittedName>
        <fullName evidence="3">Uncharacterized protein</fullName>
    </submittedName>
</protein>
<evidence type="ECO:0000313" key="3">
    <source>
        <dbReference type="EMBL" id="GKV18788.1"/>
    </source>
</evidence>
<keyword evidence="4" id="KW-1185">Reference proteome</keyword>